<accession>A0A9N9NF03</accession>
<feature type="non-terminal residue" evidence="2">
    <location>
        <position position="51"/>
    </location>
</feature>
<feature type="region of interest" description="Disordered" evidence="1">
    <location>
        <begin position="1"/>
        <end position="32"/>
    </location>
</feature>
<comment type="caution">
    <text evidence="2">The sequence shown here is derived from an EMBL/GenBank/DDBJ whole genome shotgun (WGS) entry which is preliminary data.</text>
</comment>
<reference evidence="2" key="1">
    <citation type="submission" date="2021-06" db="EMBL/GenBank/DDBJ databases">
        <authorList>
            <person name="Kallberg Y."/>
            <person name="Tangrot J."/>
            <person name="Rosling A."/>
        </authorList>
    </citation>
    <scope>NUCLEOTIDE SEQUENCE</scope>
    <source>
        <strain evidence="2">CL551</strain>
    </source>
</reference>
<dbReference type="Proteomes" id="UP000789342">
    <property type="component" value="Unassembled WGS sequence"/>
</dbReference>
<evidence type="ECO:0000313" key="2">
    <source>
        <dbReference type="EMBL" id="CAG8726950.1"/>
    </source>
</evidence>
<protein>
    <submittedName>
        <fullName evidence="2">13068_t:CDS:1</fullName>
    </submittedName>
</protein>
<sequence length="51" mass="5522">NLSPDEETLLESSSASESSEGSETAKTSETTEPILDQYILIDISVYTSPKK</sequence>
<gene>
    <name evidence="2" type="ORF">AMORRO_LOCUS13725</name>
</gene>
<evidence type="ECO:0000256" key="1">
    <source>
        <dbReference type="SAM" id="MobiDB-lite"/>
    </source>
</evidence>
<name>A0A9N9NF03_9GLOM</name>
<dbReference type="EMBL" id="CAJVPV010024648">
    <property type="protein sequence ID" value="CAG8726950.1"/>
    <property type="molecule type" value="Genomic_DNA"/>
</dbReference>
<organism evidence="2 3">
    <name type="scientific">Acaulospora morrowiae</name>
    <dbReference type="NCBI Taxonomy" id="94023"/>
    <lineage>
        <taxon>Eukaryota</taxon>
        <taxon>Fungi</taxon>
        <taxon>Fungi incertae sedis</taxon>
        <taxon>Mucoromycota</taxon>
        <taxon>Glomeromycotina</taxon>
        <taxon>Glomeromycetes</taxon>
        <taxon>Diversisporales</taxon>
        <taxon>Acaulosporaceae</taxon>
        <taxon>Acaulospora</taxon>
    </lineage>
</organism>
<evidence type="ECO:0000313" key="3">
    <source>
        <dbReference type="Proteomes" id="UP000789342"/>
    </source>
</evidence>
<feature type="non-terminal residue" evidence="2">
    <location>
        <position position="1"/>
    </location>
</feature>
<keyword evidence="3" id="KW-1185">Reference proteome</keyword>
<proteinExistence type="predicted"/>
<feature type="compositionally biased region" description="Low complexity" evidence="1">
    <location>
        <begin position="10"/>
        <end position="32"/>
    </location>
</feature>
<dbReference type="AlphaFoldDB" id="A0A9N9NF03"/>